<name>A0A8S5UZR4_9CAUD</name>
<proteinExistence type="predicted"/>
<dbReference type="EMBL" id="BK016174">
    <property type="protein sequence ID" value="DAF99866.1"/>
    <property type="molecule type" value="Genomic_DNA"/>
</dbReference>
<accession>A0A8S5UZR4</accession>
<organism evidence="1">
    <name type="scientific">Siphoviridae sp. ctJT77</name>
    <dbReference type="NCBI Taxonomy" id="2825432"/>
    <lineage>
        <taxon>Viruses</taxon>
        <taxon>Duplodnaviria</taxon>
        <taxon>Heunggongvirae</taxon>
        <taxon>Uroviricota</taxon>
        <taxon>Caudoviricetes</taxon>
    </lineage>
</organism>
<reference evidence="1" key="1">
    <citation type="journal article" date="2021" name="Proc. Natl. Acad. Sci. U.S.A.">
        <title>A Catalog of Tens of Thousands of Viruses from Human Metagenomes Reveals Hidden Associations with Chronic Diseases.</title>
        <authorList>
            <person name="Tisza M.J."/>
            <person name="Buck C.B."/>
        </authorList>
    </citation>
    <scope>NUCLEOTIDE SEQUENCE</scope>
    <source>
        <strain evidence="1">CtJT77</strain>
    </source>
</reference>
<sequence>MISIKQKGNFSKTEKFLKKSFGKNYLNVLEKYAQQGVAALSAATPVDSGVTATSWSYEIIQKGDAISICWNNSNVHNGVNIALILQYGHGTRNGGYVSGRDYINPALQPIFDKMADAAWKEVTSS</sequence>
<evidence type="ECO:0000313" key="1">
    <source>
        <dbReference type="EMBL" id="DAF99866.1"/>
    </source>
</evidence>
<protein>
    <submittedName>
        <fullName evidence="1">Type I neck protein</fullName>
    </submittedName>
</protein>